<evidence type="ECO:0000256" key="10">
    <source>
        <dbReference type="ARBA" id="ARBA00023204"/>
    </source>
</evidence>
<keyword evidence="20" id="KW-1185">Reference proteome</keyword>
<dbReference type="EMBL" id="JBANRG010000009">
    <property type="protein sequence ID" value="KAK7463712.1"/>
    <property type="molecule type" value="Genomic_DNA"/>
</dbReference>
<evidence type="ECO:0000256" key="1">
    <source>
        <dbReference type="ARBA" id="ARBA00004123"/>
    </source>
</evidence>
<comment type="subcellular location">
    <subcellularLocation>
        <location evidence="1 12">Nucleus</location>
    </subcellularLocation>
</comment>
<dbReference type="InterPro" id="IPR049730">
    <property type="entry name" value="SNF2/RAD54-like_C"/>
</dbReference>
<keyword evidence="13" id="KW-0175">Coiled coil</keyword>
<evidence type="ECO:0000256" key="8">
    <source>
        <dbReference type="ARBA" id="ARBA00023125"/>
    </source>
</evidence>
<dbReference type="CDD" id="cd18793">
    <property type="entry name" value="SF2_C_SNF"/>
    <property type="match status" value="1"/>
</dbReference>
<keyword evidence="19" id="KW-0347">Helicase</keyword>
<evidence type="ECO:0000256" key="13">
    <source>
        <dbReference type="SAM" id="Coils"/>
    </source>
</evidence>
<keyword evidence="10 12" id="KW-0234">DNA repair</keyword>
<keyword evidence="11" id="KW-0539">Nucleus</keyword>
<name>A0ABR1JTB8_9AGAR</name>
<feature type="compositionally biased region" description="Basic residues" evidence="14">
    <location>
        <begin position="1531"/>
        <end position="1556"/>
    </location>
</feature>
<evidence type="ECO:0000256" key="4">
    <source>
        <dbReference type="ARBA" id="ARBA00022741"/>
    </source>
</evidence>
<evidence type="ECO:0000259" key="15">
    <source>
        <dbReference type="PROSITE" id="PS51192"/>
    </source>
</evidence>
<evidence type="ECO:0000256" key="11">
    <source>
        <dbReference type="ARBA" id="ARBA00023242"/>
    </source>
</evidence>
<evidence type="ECO:0000259" key="17">
    <source>
        <dbReference type="PROSITE" id="PS51413"/>
    </source>
</evidence>
<feature type="region of interest" description="Disordered" evidence="14">
    <location>
        <begin position="1"/>
        <end position="189"/>
    </location>
</feature>
<comment type="domain">
    <text evidence="12">The DBINO region is involved in binding to DNA.</text>
</comment>
<evidence type="ECO:0000256" key="2">
    <source>
        <dbReference type="ARBA" id="ARBA00007025"/>
    </source>
</evidence>
<evidence type="ECO:0000256" key="6">
    <source>
        <dbReference type="ARBA" id="ARBA00022801"/>
    </source>
</evidence>
<evidence type="ECO:0000256" key="12">
    <source>
        <dbReference type="RuleBase" id="RU368001"/>
    </source>
</evidence>
<dbReference type="Pfam" id="PF00176">
    <property type="entry name" value="SNF2-rel_dom"/>
    <property type="match status" value="1"/>
</dbReference>
<dbReference type="PROSITE" id="PS51413">
    <property type="entry name" value="DBINO"/>
    <property type="match status" value="1"/>
</dbReference>
<dbReference type="Gene3D" id="3.40.50.300">
    <property type="entry name" value="P-loop containing nucleotide triphosphate hydrolases"/>
    <property type="match status" value="1"/>
</dbReference>
<dbReference type="Pfam" id="PF13892">
    <property type="entry name" value="DBINO"/>
    <property type="match status" value="1"/>
</dbReference>
<feature type="compositionally biased region" description="Basic and acidic residues" evidence="14">
    <location>
        <begin position="1490"/>
        <end position="1499"/>
    </location>
</feature>
<feature type="region of interest" description="Disordered" evidence="14">
    <location>
        <begin position="357"/>
        <end position="417"/>
    </location>
</feature>
<feature type="compositionally biased region" description="Polar residues" evidence="14">
    <location>
        <begin position="672"/>
        <end position="689"/>
    </location>
</feature>
<dbReference type="EMBL" id="JBANRG010000006">
    <property type="protein sequence ID" value="KAK7465678.1"/>
    <property type="molecule type" value="Genomic_DNA"/>
</dbReference>
<sequence length="1556" mass="175641">MSLSRILNDDQPSPALSARSSYTSSSRIPVHPHNNVDMSPSLSSSSPHSHQTRPRPESYPEHGSPWGPYSGHWQPPPSEMPPGRSTRSSLPGRERPSYRSTSPDEPIPPPEPPANGQDPDEPTPKKRKKAAKNDSDYRPPSQRKSTRKSQRASKQAKGDVAAHRDSPLGHYIPSGEDEPPKPLPVDEYSSDLDDCREIWLADLSDYVLETQKRFRQIEQWFYASARERVSITAQHLSHNYSQRIARIPPPLPSPPIMPPQHADEYMYPPDGLEYPPHSEVDGPLDDLDEHGLSQIESRARTNKGKDKRPLPGMMADVGDEFDAPKGGPTVKRRKLQADAFEHGEDYAMDIDQSISVKAKGKGKQLAPREQSVDTVSSTPKAPRKKLGARRKAGELESNPPSVAGDTTPLPSRPTSPAPVNTSVIFELDEVIPSLKKAKKMDDAAMLKRVKTLEEAQRKVWTNIARRDVAKVYKYHALGYQARQAQSERIAKLASLQARRPFTKTAKSTKDTQAKAKRLVREMQAFWKKNEREERDVRKREHKEAMDRMKVEEERREAARQARKLEFLISQTELYSHFVGNKLKTAEVEGETQPESVPAGADVGDIEPEALREINFDDDDQTNLYRHARHNAQEAITLAKQRAEQFDAQAALERKTNEALKLAKEQRHAAPSTDASNAASTSQSQGQEMSTLDLDSDELNFQNPTSLTDITIGQPKLLMAELKEYQLKGLNWLATLYEQGINGILADEMGLGKTVQSISLLSYLAETHDIWGPFLVVAPASTLHNWQQEITRFVPALKALPYWGNPKDRATLRKFWMKKEISYNQDAPFHVLITSYQMVTQDQQYFQRVKWQYMILDEAQNIKNSASVRWKTLLGFHCRNRLLLTGTPIQNSMQELWALLHFIMPSLFDSHDEFNEWFSKDIENAAENKGGKLNEHQLRRLHMILKPFMLRRVKRHVQNELSEKIEIDIYVDLSARQRKLYRALLANVSVADLLEKAANIGDVESARSLMNLVMQFRKVCNHPELFERADVVAPFSFAHYGRSGPLGREGDIINFPYSSQNPIQFSIPELFYRDGGLIDVPHENSTSNQRSSCLSKLMNIWSTDYIYKSIYEDEASSAFSFLRILNMSPQEAHSLHVSPLIRRNLFAAQAEIKLIEEVPYIEPSSILSHSKSSLLIHPSIVGLDRADGLPELCDITRSAWNQTCLSRPELKWYIPRVVAPAIPLYCTDRTFLDAHSYLLDAPLESLALYGMPSSLKDSENAVKIYHSLLPGVSPDGLLGASPYDQIPLSKMQVPEAKRLIYDSAKLARLDSLLQELKAGDHRVLVYFQMTRMMDLMEEYLVYRQYKYLRLDGSSKIEDRRDMVMDWQTRPDIFVFLLSTRAGGLGINLTAADTVIFYDHDWNPSNDAQAMDRAHRLGQTRQVTVYRLITKGTIDERIVQLARVKKDVQDIVVGNKTLTDSAKPAEIVQLLLNDEQLANLQSDGAPSVGERPATESVRDLWVEEGDDFFGGQPGSGSGAQTAADTPEDGNTGRGKKKKAATRGRKNANTKKRPQTPVT</sequence>
<feature type="coiled-coil region" evidence="13">
    <location>
        <begin position="541"/>
        <end position="570"/>
    </location>
</feature>
<dbReference type="EC" id="3.6.4.-" evidence="12"/>
<evidence type="ECO:0000313" key="18">
    <source>
        <dbReference type="EMBL" id="KAK7463712.1"/>
    </source>
</evidence>
<proteinExistence type="inferred from homology"/>
<evidence type="ECO:0000256" key="3">
    <source>
        <dbReference type="ARBA" id="ARBA00019805"/>
    </source>
</evidence>
<evidence type="ECO:0000256" key="7">
    <source>
        <dbReference type="ARBA" id="ARBA00022840"/>
    </source>
</evidence>
<evidence type="ECO:0000313" key="20">
    <source>
        <dbReference type="Proteomes" id="UP001498398"/>
    </source>
</evidence>
<dbReference type="Pfam" id="PF00271">
    <property type="entry name" value="Helicase_C"/>
    <property type="match status" value="1"/>
</dbReference>
<organism evidence="19 20">
    <name type="scientific">Marasmiellus scandens</name>
    <dbReference type="NCBI Taxonomy" id="2682957"/>
    <lineage>
        <taxon>Eukaryota</taxon>
        <taxon>Fungi</taxon>
        <taxon>Dikarya</taxon>
        <taxon>Basidiomycota</taxon>
        <taxon>Agaricomycotina</taxon>
        <taxon>Agaricomycetes</taxon>
        <taxon>Agaricomycetidae</taxon>
        <taxon>Agaricales</taxon>
        <taxon>Marasmiineae</taxon>
        <taxon>Omphalotaceae</taxon>
        <taxon>Marasmiellus</taxon>
    </lineage>
</organism>
<feature type="compositionally biased region" description="Low complexity" evidence="14">
    <location>
        <begin position="39"/>
        <end position="49"/>
    </location>
</feature>
<keyword evidence="8 12" id="KW-0238">DNA-binding</keyword>
<comment type="catalytic activity">
    <reaction evidence="12">
        <text>ATP + H2O = ADP + phosphate + H(+)</text>
        <dbReference type="Rhea" id="RHEA:13065"/>
        <dbReference type="ChEBI" id="CHEBI:15377"/>
        <dbReference type="ChEBI" id="CHEBI:15378"/>
        <dbReference type="ChEBI" id="CHEBI:30616"/>
        <dbReference type="ChEBI" id="CHEBI:43474"/>
        <dbReference type="ChEBI" id="CHEBI:456216"/>
    </reaction>
</comment>
<feature type="domain" description="DBINO" evidence="17">
    <location>
        <begin position="459"/>
        <end position="584"/>
    </location>
</feature>
<dbReference type="Gene3D" id="3.40.50.10810">
    <property type="entry name" value="Tandem AAA-ATPase domain"/>
    <property type="match status" value="1"/>
</dbReference>
<dbReference type="Proteomes" id="UP001498398">
    <property type="component" value="Unassembled WGS sequence"/>
</dbReference>
<dbReference type="PROSITE" id="PS51192">
    <property type="entry name" value="HELICASE_ATP_BIND_1"/>
    <property type="match status" value="1"/>
</dbReference>
<evidence type="ECO:0000259" key="16">
    <source>
        <dbReference type="PROSITE" id="PS51194"/>
    </source>
</evidence>
<dbReference type="GO" id="GO:0004386">
    <property type="term" value="F:helicase activity"/>
    <property type="evidence" value="ECO:0007669"/>
    <property type="project" value="UniProtKB-KW"/>
</dbReference>
<protein>
    <recommendedName>
        <fullName evidence="3 12">Chromatin-remodeling ATPase INO80</fullName>
        <ecNumber evidence="12">3.6.4.-</ecNumber>
    </recommendedName>
</protein>
<comment type="caution">
    <text evidence="19">The sequence shown here is derived from an EMBL/GenBank/DDBJ whole genome shotgun (WGS) entry which is preliminary data.</text>
</comment>
<keyword evidence="7 12" id="KW-0067">ATP-binding</keyword>
<evidence type="ECO:0000256" key="14">
    <source>
        <dbReference type="SAM" id="MobiDB-lite"/>
    </source>
</evidence>
<dbReference type="PANTHER" id="PTHR45685">
    <property type="entry name" value="HELICASE SRCAP-RELATED"/>
    <property type="match status" value="1"/>
</dbReference>
<dbReference type="InterPro" id="IPR001650">
    <property type="entry name" value="Helicase_C-like"/>
</dbReference>
<accession>A0ABR1JTB8</accession>
<evidence type="ECO:0000256" key="5">
    <source>
        <dbReference type="ARBA" id="ARBA00022763"/>
    </source>
</evidence>
<dbReference type="InterPro" id="IPR050520">
    <property type="entry name" value="INO80/SWR1_helicase"/>
</dbReference>
<dbReference type="InterPro" id="IPR014001">
    <property type="entry name" value="Helicase_ATP-bd"/>
</dbReference>
<comment type="subunit">
    <text evidence="12">Component of the INO80 chromatin-remodeling complex.</text>
</comment>
<feature type="compositionally biased region" description="Low complexity" evidence="14">
    <location>
        <begin position="13"/>
        <end position="27"/>
    </location>
</feature>
<dbReference type="SMART" id="SM00487">
    <property type="entry name" value="DEXDc"/>
    <property type="match status" value="1"/>
</dbReference>
<feature type="region of interest" description="Disordered" evidence="14">
    <location>
        <begin position="1479"/>
        <end position="1556"/>
    </location>
</feature>
<feature type="domain" description="Helicase ATP-binding" evidence="15">
    <location>
        <begin position="733"/>
        <end position="905"/>
    </location>
</feature>
<dbReference type="InterPro" id="IPR000330">
    <property type="entry name" value="SNF2_N"/>
</dbReference>
<dbReference type="PANTHER" id="PTHR45685:SF2">
    <property type="entry name" value="CHROMATIN-REMODELING ATPASE INO80"/>
    <property type="match status" value="1"/>
</dbReference>
<feature type="region of interest" description="Disordered" evidence="14">
    <location>
        <begin position="258"/>
        <end position="330"/>
    </location>
</feature>
<gene>
    <name evidence="19" type="primary">INO80_1</name>
    <name evidence="18" type="synonym">INO80_2</name>
    <name evidence="19" type="ORF">VKT23_005650</name>
    <name evidence="18" type="ORF">VKT23_007054</name>
</gene>
<evidence type="ECO:0000313" key="19">
    <source>
        <dbReference type="EMBL" id="KAK7465678.1"/>
    </source>
</evidence>
<dbReference type="InterPro" id="IPR038718">
    <property type="entry name" value="SNF2-like_sf"/>
</dbReference>
<feature type="compositionally biased region" description="Basic residues" evidence="14">
    <location>
        <begin position="381"/>
        <end position="390"/>
    </location>
</feature>
<comment type="similarity">
    <text evidence="2 12">Belongs to the SNF2/RAD54 helicase family.</text>
</comment>
<comment type="function">
    <text evidence="12">ATPase component of the INO80 complex which remodels chromatin by shifting nucleosomes and is involved in DNA repair.</text>
</comment>
<feature type="region of interest" description="Disordered" evidence="14">
    <location>
        <begin position="661"/>
        <end position="690"/>
    </location>
</feature>
<feature type="compositionally biased region" description="Basic and acidic residues" evidence="14">
    <location>
        <begin position="156"/>
        <end position="167"/>
    </location>
</feature>
<feature type="compositionally biased region" description="Basic and acidic residues" evidence="14">
    <location>
        <begin position="297"/>
        <end position="309"/>
    </location>
</feature>
<feature type="domain" description="Helicase C-terminal" evidence="16">
    <location>
        <begin position="1307"/>
        <end position="1457"/>
    </location>
</feature>
<dbReference type="SMART" id="SM00490">
    <property type="entry name" value="HELICc"/>
    <property type="match status" value="1"/>
</dbReference>
<evidence type="ECO:0000256" key="9">
    <source>
        <dbReference type="ARBA" id="ARBA00023159"/>
    </source>
</evidence>
<dbReference type="InterPro" id="IPR020838">
    <property type="entry name" value="DBINO"/>
</dbReference>
<keyword evidence="9" id="KW-0010">Activator</keyword>
<dbReference type="InterPro" id="IPR027417">
    <property type="entry name" value="P-loop_NTPase"/>
</dbReference>
<keyword evidence="4" id="KW-0547">Nucleotide-binding</keyword>
<dbReference type="SUPFAM" id="SSF52540">
    <property type="entry name" value="P-loop containing nucleoside triphosphate hydrolases"/>
    <property type="match status" value="2"/>
</dbReference>
<reference evidence="19 20" key="1">
    <citation type="submission" date="2024-01" db="EMBL/GenBank/DDBJ databases">
        <title>A draft genome for the cacao thread blight pathogen Marasmiellus scandens.</title>
        <authorList>
            <person name="Baruah I.K."/>
            <person name="Leung J."/>
            <person name="Bukari Y."/>
            <person name="Amoako-Attah I."/>
            <person name="Meinhardt L.W."/>
            <person name="Bailey B.A."/>
            <person name="Cohen S.P."/>
        </authorList>
    </citation>
    <scope>NUCLEOTIDE SEQUENCE [LARGE SCALE GENOMIC DNA]</scope>
    <source>
        <strain evidence="19 20">GH-19</strain>
    </source>
</reference>
<keyword evidence="6 12" id="KW-0378">Hydrolase</keyword>
<dbReference type="PROSITE" id="PS51194">
    <property type="entry name" value="HELICASE_CTER"/>
    <property type="match status" value="1"/>
</dbReference>
<keyword evidence="5 12" id="KW-0227">DNA damage</keyword>